<gene>
    <name evidence="1" type="ORF">ACFP90_24055</name>
</gene>
<dbReference type="RefSeq" id="WP_224611959.1">
    <property type="nucleotide sequence ID" value="NZ_JAIQXV010000022.1"/>
</dbReference>
<sequence>MTDPDSAPITAAQAAQLAQKAQQDHARVNRDAIKPALTHAYAEIRQAAGGRSGLNSVEVKLHTFGINPDQLLAFQRVLQHAGFSARCHPSDHSTFVVGWQPVAATRRSSPDPQFGVHVGTQQLLRE</sequence>
<organism evidence="1 2">
    <name type="scientific">Deinococcus multiflagellatus</name>
    <dbReference type="NCBI Taxonomy" id="1656887"/>
    <lineage>
        <taxon>Bacteria</taxon>
        <taxon>Thermotogati</taxon>
        <taxon>Deinococcota</taxon>
        <taxon>Deinococci</taxon>
        <taxon>Deinococcales</taxon>
        <taxon>Deinococcaceae</taxon>
        <taxon>Deinococcus</taxon>
    </lineage>
</organism>
<comment type="caution">
    <text evidence="1">The sequence shown here is derived from an EMBL/GenBank/DDBJ whole genome shotgun (WGS) entry which is preliminary data.</text>
</comment>
<evidence type="ECO:0000313" key="1">
    <source>
        <dbReference type="EMBL" id="MFC6663122.1"/>
    </source>
</evidence>
<keyword evidence="2" id="KW-1185">Reference proteome</keyword>
<proteinExistence type="predicted"/>
<dbReference type="EMBL" id="JBHSWB010000002">
    <property type="protein sequence ID" value="MFC6663122.1"/>
    <property type="molecule type" value="Genomic_DNA"/>
</dbReference>
<dbReference type="Proteomes" id="UP001596317">
    <property type="component" value="Unassembled WGS sequence"/>
</dbReference>
<evidence type="ECO:0000313" key="2">
    <source>
        <dbReference type="Proteomes" id="UP001596317"/>
    </source>
</evidence>
<name>A0ABW1ZRK3_9DEIO</name>
<reference evidence="2" key="1">
    <citation type="journal article" date="2019" name="Int. J. Syst. Evol. Microbiol.">
        <title>The Global Catalogue of Microorganisms (GCM) 10K type strain sequencing project: providing services to taxonomists for standard genome sequencing and annotation.</title>
        <authorList>
            <consortium name="The Broad Institute Genomics Platform"/>
            <consortium name="The Broad Institute Genome Sequencing Center for Infectious Disease"/>
            <person name="Wu L."/>
            <person name="Ma J."/>
        </authorList>
    </citation>
    <scope>NUCLEOTIDE SEQUENCE [LARGE SCALE GENOMIC DNA]</scope>
    <source>
        <strain evidence="2">CCUG 63830</strain>
    </source>
</reference>
<protein>
    <submittedName>
        <fullName evidence="1">Uncharacterized protein</fullName>
    </submittedName>
</protein>
<accession>A0ABW1ZRK3</accession>